<comment type="caution">
    <text evidence="1">The sequence shown here is derived from an EMBL/GenBank/DDBJ whole genome shotgun (WGS) entry which is preliminary data.</text>
</comment>
<proteinExistence type="predicted"/>
<evidence type="ECO:0000313" key="1">
    <source>
        <dbReference type="EMBL" id="RXX22975.1"/>
    </source>
</evidence>
<accession>A0A4Q2FSG1</accession>
<name>A0A4Q2FSG1_STROR</name>
<organism evidence="1 2">
    <name type="scientific">Streptococcus oralis</name>
    <dbReference type="NCBI Taxonomy" id="1303"/>
    <lineage>
        <taxon>Bacteria</taxon>
        <taxon>Bacillati</taxon>
        <taxon>Bacillota</taxon>
        <taxon>Bacilli</taxon>
        <taxon>Lactobacillales</taxon>
        <taxon>Streptococcaceae</taxon>
        <taxon>Streptococcus</taxon>
    </lineage>
</organism>
<dbReference type="EMBL" id="QEWK01000001">
    <property type="protein sequence ID" value="RXX22975.1"/>
    <property type="molecule type" value="Genomic_DNA"/>
</dbReference>
<dbReference type="AlphaFoldDB" id="A0A4Q2FSG1"/>
<gene>
    <name evidence="1" type="ORF">DF217_03150</name>
</gene>
<dbReference type="Proteomes" id="UP000289921">
    <property type="component" value="Unassembled WGS sequence"/>
</dbReference>
<dbReference type="RefSeq" id="WP_128863705.1">
    <property type="nucleotide sequence ID" value="NZ_QEWK01000001.1"/>
</dbReference>
<sequence>MEHVEIKKKQDKINQTDYWDCRILDLQILYFGDEVHLYIESYNENKVDLEECWKVSFISCVELDYETDAQSRKNFKVKDFAKNQLYTCQEILLEHYDDSFLKTTIVLEGLVMLNIISRDVIVAKIKQSEHDFFWKSTI</sequence>
<evidence type="ECO:0000313" key="2">
    <source>
        <dbReference type="Proteomes" id="UP000289921"/>
    </source>
</evidence>
<protein>
    <submittedName>
        <fullName evidence="1">Uncharacterized protein</fullName>
    </submittedName>
</protein>
<reference evidence="1 2" key="1">
    <citation type="submission" date="2018-05" db="EMBL/GenBank/DDBJ databases">
        <title>Streptococcus from otitis media.</title>
        <authorList>
            <person name="Wayes A.M."/>
            <person name="Jakubovics N.S."/>
        </authorList>
    </citation>
    <scope>NUCLEOTIDE SEQUENCE [LARGE SCALE GENOMIC DNA]</scope>
    <source>
        <strain evidence="1 2">NU39</strain>
    </source>
</reference>